<dbReference type="Pfam" id="PF12697">
    <property type="entry name" value="Abhydrolase_6"/>
    <property type="match status" value="1"/>
</dbReference>
<sequence>MTSPSATGPSAITSTVAHATSRDGTPIGYRVLGRGPGLVALHGAMQSSYSHVQLAEELAGDFTVYLPDRRGRGLSGPWREDHGMRTEVEDLAAVLAATGARDVLGVSSGALITLRAALTLPGAIRRAAIFEPPLFTDGPAPTDWLRRHDREMAAGKVAAALVSGMLGAQMGPPALAYVPRPVLVLLTRLMMRRTGGGEAPSFQELAPTLHYDGELVVEMARTQEAYRAIEADVLLLKGSRSPQYLRDAVDALARVLPRARLVELPGLHHGATGNRDQGGRPHVVARELRRFLTGA</sequence>
<organism evidence="2 3">
    <name type="scientific">Thermocatellispora tengchongensis</name>
    <dbReference type="NCBI Taxonomy" id="1073253"/>
    <lineage>
        <taxon>Bacteria</taxon>
        <taxon>Bacillati</taxon>
        <taxon>Actinomycetota</taxon>
        <taxon>Actinomycetes</taxon>
        <taxon>Streptosporangiales</taxon>
        <taxon>Streptosporangiaceae</taxon>
        <taxon>Thermocatellispora</taxon>
    </lineage>
</organism>
<dbReference type="InterPro" id="IPR050228">
    <property type="entry name" value="Carboxylesterase_BioH"/>
</dbReference>
<proteinExistence type="predicted"/>
<dbReference type="PANTHER" id="PTHR43194:SF2">
    <property type="entry name" value="PEROXISOMAL MEMBRANE PROTEIN LPX1"/>
    <property type="match status" value="1"/>
</dbReference>
<evidence type="ECO:0000313" key="2">
    <source>
        <dbReference type="EMBL" id="MBB5132603.1"/>
    </source>
</evidence>
<dbReference type="RefSeq" id="WP_185049575.1">
    <property type="nucleotide sequence ID" value="NZ_BAABIX010000003.1"/>
</dbReference>
<dbReference type="PANTHER" id="PTHR43194">
    <property type="entry name" value="HYDROLASE ALPHA/BETA FOLD FAMILY"/>
    <property type="match status" value="1"/>
</dbReference>
<dbReference type="Proteomes" id="UP000578449">
    <property type="component" value="Unassembled WGS sequence"/>
</dbReference>
<accession>A0A840P3X3</accession>
<reference evidence="2 3" key="1">
    <citation type="submission" date="2020-08" db="EMBL/GenBank/DDBJ databases">
        <title>Genomic Encyclopedia of Type Strains, Phase IV (KMG-IV): sequencing the most valuable type-strain genomes for metagenomic binning, comparative biology and taxonomic classification.</title>
        <authorList>
            <person name="Goeker M."/>
        </authorList>
    </citation>
    <scope>NUCLEOTIDE SEQUENCE [LARGE SCALE GENOMIC DNA]</scope>
    <source>
        <strain evidence="2 3">DSM 45615</strain>
    </source>
</reference>
<dbReference type="SUPFAM" id="SSF53474">
    <property type="entry name" value="alpha/beta-Hydrolases"/>
    <property type="match status" value="1"/>
</dbReference>
<dbReference type="InterPro" id="IPR000073">
    <property type="entry name" value="AB_hydrolase_1"/>
</dbReference>
<comment type="caution">
    <text evidence="2">The sequence shown here is derived from an EMBL/GenBank/DDBJ whole genome shotgun (WGS) entry which is preliminary data.</text>
</comment>
<dbReference type="GO" id="GO:0003824">
    <property type="term" value="F:catalytic activity"/>
    <property type="evidence" value="ECO:0007669"/>
    <property type="project" value="UniProtKB-ARBA"/>
</dbReference>
<dbReference type="AlphaFoldDB" id="A0A840P3X3"/>
<dbReference type="InterPro" id="IPR029058">
    <property type="entry name" value="AB_hydrolase_fold"/>
</dbReference>
<dbReference type="Gene3D" id="3.40.50.1820">
    <property type="entry name" value="alpha/beta hydrolase"/>
    <property type="match status" value="1"/>
</dbReference>
<evidence type="ECO:0000259" key="1">
    <source>
        <dbReference type="Pfam" id="PF12697"/>
    </source>
</evidence>
<feature type="domain" description="AB hydrolase-1" evidence="1">
    <location>
        <begin position="38"/>
        <end position="271"/>
    </location>
</feature>
<keyword evidence="3" id="KW-1185">Reference proteome</keyword>
<protein>
    <submittedName>
        <fullName evidence="2">Pimeloyl-ACP methyl ester carboxylesterase</fullName>
    </submittedName>
</protein>
<gene>
    <name evidence="2" type="ORF">HNP84_002319</name>
</gene>
<dbReference type="EMBL" id="JACHGN010000004">
    <property type="protein sequence ID" value="MBB5132603.1"/>
    <property type="molecule type" value="Genomic_DNA"/>
</dbReference>
<evidence type="ECO:0000313" key="3">
    <source>
        <dbReference type="Proteomes" id="UP000578449"/>
    </source>
</evidence>
<name>A0A840P3X3_9ACTN</name>